<dbReference type="OrthoDB" id="6174465at2"/>
<dbReference type="CDD" id="cd07043">
    <property type="entry name" value="STAS_anti-anti-sigma_factors"/>
    <property type="match status" value="1"/>
</dbReference>
<dbReference type="AlphaFoldDB" id="A0A558HXR9"/>
<gene>
    <name evidence="2" type="ORF">FQP86_02350</name>
</gene>
<proteinExistence type="predicted"/>
<evidence type="ECO:0000313" key="3">
    <source>
        <dbReference type="Proteomes" id="UP000319941"/>
    </source>
</evidence>
<dbReference type="Gene3D" id="3.30.750.24">
    <property type="entry name" value="STAS domain"/>
    <property type="match status" value="1"/>
</dbReference>
<accession>A0A558HXR9</accession>
<dbReference type="InterPro" id="IPR036513">
    <property type="entry name" value="STAS_dom_sf"/>
</dbReference>
<dbReference type="STRING" id="553385.GCA_000591415_01065"/>
<dbReference type="EMBL" id="VNFH01000001">
    <property type="protein sequence ID" value="TVU73921.1"/>
    <property type="molecule type" value="Genomic_DNA"/>
</dbReference>
<name>A0A558HXR9_9GAMM</name>
<keyword evidence="3" id="KW-1185">Reference proteome</keyword>
<feature type="domain" description="STAS" evidence="1">
    <location>
        <begin position="21"/>
        <end position="123"/>
    </location>
</feature>
<dbReference type="Proteomes" id="UP000319941">
    <property type="component" value="Unassembled WGS sequence"/>
</dbReference>
<dbReference type="Pfam" id="PF13466">
    <property type="entry name" value="STAS_2"/>
    <property type="match status" value="1"/>
</dbReference>
<dbReference type="InterPro" id="IPR002645">
    <property type="entry name" value="STAS_dom"/>
</dbReference>
<reference evidence="2 3" key="1">
    <citation type="submission" date="2019-07" db="EMBL/GenBank/DDBJ databases">
        <title>Diversity of Bacteria from Kongsfjorden, Arctic.</title>
        <authorList>
            <person name="Yu Y."/>
        </authorList>
    </citation>
    <scope>NUCLEOTIDE SEQUENCE [LARGE SCALE GENOMIC DNA]</scope>
    <source>
        <strain evidence="2 3">SM1923</strain>
    </source>
</reference>
<comment type="caution">
    <text evidence="2">The sequence shown here is derived from an EMBL/GenBank/DDBJ whole genome shotgun (WGS) entry which is preliminary data.</text>
</comment>
<evidence type="ECO:0000313" key="2">
    <source>
        <dbReference type="EMBL" id="TVU73921.1"/>
    </source>
</evidence>
<sequence>MTMKTLFDSDGIRLEADEVQLALSGQPDFDNAAELAEAGKKWLGRRSDGVSIDLCGVESASTATLSVLLEWQRHLADYSGHITHLRLSPALSRLAAVSGLESFLPGLESSGVAVEAPASIDTA</sequence>
<dbReference type="InterPro" id="IPR058548">
    <property type="entry name" value="MlaB-like_STAS"/>
</dbReference>
<dbReference type="SUPFAM" id="SSF52091">
    <property type="entry name" value="SpoIIaa-like"/>
    <property type="match status" value="1"/>
</dbReference>
<organism evidence="2 3">
    <name type="scientific">Cobetia crustatorum</name>
    <dbReference type="NCBI Taxonomy" id="553385"/>
    <lineage>
        <taxon>Bacteria</taxon>
        <taxon>Pseudomonadati</taxon>
        <taxon>Pseudomonadota</taxon>
        <taxon>Gammaproteobacteria</taxon>
        <taxon>Oceanospirillales</taxon>
        <taxon>Halomonadaceae</taxon>
        <taxon>Cobetia</taxon>
    </lineage>
</organism>
<protein>
    <submittedName>
        <fullName evidence="2">STAS domain-containing protein</fullName>
    </submittedName>
</protein>
<dbReference type="PROSITE" id="PS50801">
    <property type="entry name" value="STAS"/>
    <property type="match status" value="1"/>
</dbReference>
<evidence type="ECO:0000259" key="1">
    <source>
        <dbReference type="PROSITE" id="PS50801"/>
    </source>
</evidence>